<accession>A0A5C6E287</accession>
<proteinExistence type="predicted"/>
<sequence length="197" mass="21622">MTPFPNPRSQPKKPLSDTGRWRLWVDGCGGFLLLTGDRWSLGGIASANHSDIMIQADWPRNAGMISRQEDHYVWTPNQTNNEEKPALIEFGKVIPVAGSAKLRLVQPNPLSPTAVLMLEPPHRFADHVDGVILADQTILIGPAADCHARGTMLTGKVLLVHRSEGWFAKAVGDKEFVKLLIGERTELAEVGMTLENA</sequence>
<gene>
    <name evidence="1" type="ORF">Q31b_26980</name>
</gene>
<name>A0A5C6E287_9BACT</name>
<evidence type="ECO:0000313" key="1">
    <source>
        <dbReference type="EMBL" id="TWU41259.1"/>
    </source>
</evidence>
<reference evidence="1 2" key="1">
    <citation type="submission" date="2019-02" db="EMBL/GenBank/DDBJ databases">
        <title>Deep-cultivation of Planctomycetes and their phenomic and genomic characterization uncovers novel biology.</title>
        <authorList>
            <person name="Wiegand S."/>
            <person name="Jogler M."/>
            <person name="Boedeker C."/>
            <person name="Pinto D."/>
            <person name="Vollmers J."/>
            <person name="Rivas-Marin E."/>
            <person name="Kohn T."/>
            <person name="Peeters S.H."/>
            <person name="Heuer A."/>
            <person name="Rast P."/>
            <person name="Oberbeckmann S."/>
            <person name="Bunk B."/>
            <person name="Jeske O."/>
            <person name="Meyerdierks A."/>
            <person name="Storesund J.E."/>
            <person name="Kallscheuer N."/>
            <person name="Luecker S."/>
            <person name="Lage O.M."/>
            <person name="Pohl T."/>
            <person name="Merkel B.J."/>
            <person name="Hornburger P."/>
            <person name="Mueller R.-W."/>
            <person name="Bruemmer F."/>
            <person name="Labrenz M."/>
            <person name="Spormann A.M."/>
            <person name="Op Den Camp H."/>
            <person name="Overmann J."/>
            <person name="Amann R."/>
            <person name="Jetten M.S.M."/>
            <person name="Mascher T."/>
            <person name="Medema M.H."/>
            <person name="Devos D.P."/>
            <person name="Kaster A.-K."/>
            <person name="Ovreas L."/>
            <person name="Rohde M."/>
            <person name="Galperin M.Y."/>
            <person name="Jogler C."/>
        </authorList>
    </citation>
    <scope>NUCLEOTIDE SEQUENCE [LARGE SCALE GENOMIC DNA]</scope>
    <source>
        <strain evidence="1 2">Q31b</strain>
    </source>
</reference>
<evidence type="ECO:0000313" key="2">
    <source>
        <dbReference type="Proteomes" id="UP000315471"/>
    </source>
</evidence>
<dbReference type="OrthoDB" id="260494at2"/>
<dbReference type="RefSeq" id="WP_146600104.1">
    <property type="nucleotide sequence ID" value="NZ_SJPY01000004.1"/>
</dbReference>
<organism evidence="1 2">
    <name type="scientific">Novipirellula aureliae</name>
    <dbReference type="NCBI Taxonomy" id="2527966"/>
    <lineage>
        <taxon>Bacteria</taxon>
        <taxon>Pseudomonadati</taxon>
        <taxon>Planctomycetota</taxon>
        <taxon>Planctomycetia</taxon>
        <taxon>Pirellulales</taxon>
        <taxon>Pirellulaceae</taxon>
        <taxon>Novipirellula</taxon>
    </lineage>
</organism>
<protein>
    <submittedName>
        <fullName evidence="1">Uncharacterized protein</fullName>
    </submittedName>
</protein>
<dbReference type="Proteomes" id="UP000315471">
    <property type="component" value="Unassembled WGS sequence"/>
</dbReference>
<comment type="caution">
    <text evidence="1">The sequence shown here is derived from an EMBL/GenBank/DDBJ whole genome shotgun (WGS) entry which is preliminary data.</text>
</comment>
<keyword evidence="2" id="KW-1185">Reference proteome</keyword>
<dbReference type="EMBL" id="SJPY01000004">
    <property type="protein sequence ID" value="TWU41259.1"/>
    <property type="molecule type" value="Genomic_DNA"/>
</dbReference>
<dbReference type="AlphaFoldDB" id="A0A5C6E287"/>